<accession>A0A427XQT8</accession>
<dbReference type="AlphaFoldDB" id="A0A427XQT8"/>
<gene>
    <name evidence="1" type="ORF">EHS24_008598</name>
</gene>
<comment type="caution">
    <text evidence="1">The sequence shown here is derived from an EMBL/GenBank/DDBJ whole genome shotgun (WGS) entry which is preliminary data.</text>
</comment>
<reference evidence="1 2" key="1">
    <citation type="submission" date="2018-11" db="EMBL/GenBank/DDBJ databases">
        <title>Genome sequence of Apiotrichum porosum DSM 27194.</title>
        <authorList>
            <person name="Aliyu H."/>
            <person name="Gorte O."/>
            <person name="Ochsenreither K."/>
        </authorList>
    </citation>
    <scope>NUCLEOTIDE SEQUENCE [LARGE SCALE GENOMIC DNA]</scope>
    <source>
        <strain evidence="1 2">DSM 27194</strain>
    </source>
</reference>
<protein>
    <submittedName>
        <fullName evidence="1">Uncharacterized protein</fullName>
    </submittedName>
</protein>
<dbReference type="RefSeq" id="XP_028475880.1">
    <property type="nucleotide sequence ID" value="XM_028623906.1"/>
</dbReference>
<evidence type="ECO:0000313" key="1">
    <source>
        <dbReference type="EMBL" id="RSH81161.1"/>
    </source>
</evidence>
<name>A0A427XQT8_9TREE</name>
<evidence type="ECO:0000313" key="2">
    <source>
        <dbReference type="Proteomes" id="UP000279236"/>
    </source>
</evidence>
<organism evidence="1 2">
    <name type="scientific">Apiotrichum porosum</name>
    <dbReference type="NCBI Taxonomy" id="105984"/>
    <lineage>
        <taxon>Eukaryota</taxon>
        <taxon>Fungi</taxon>
        <taxon>Dikarya</taxon>
        <taxon>Basidiomycota</taxon>
        <taxon>Agaricomycotina</taxon>
        <taxon>Tremellomycetes</taxon>
        <taxon>Trichosporonales</taxon>
        <taxon>Trichosporonaceae</taxon>
        <taxon>Apiotrichum</taxon>
    </lineage>
</organism>
<dbReference type="EMBL" id="RSCE01000007">
    <property type="protein sequence ID" value="RSH81161.1"/>
    <property type="molecule type" value="Genomic_DNA"/>
</dbReference>
<dbReference type="Proteomes" id="UP000279236">
    <property type="component" value="Unassembled WGS sequence"/>
</dbReference>
<keyword evidence="2" id="KW-1185">Reference proteome</keyword>
<dbReference type="GeneID" id="39593141"/>
<sequence length="144" mass="15860">MKSLVDEGSTQETTLSTYEELAACRPVTFPGDNFLQPFLTFLGATLTSRSGGDITYDTIKGYAITLMSLWRQDMDYKLSCGSTVAKADTQPSLTLERTFDTIVDVAKQLDLHPAYPFTAGLDSKAILDMLQAINAYPSQLDQRC</sequence>
<proteinExistence type="predicted"/>